<dbReference type="InterPro" id="IPR057670">
    <property type="entry name" value="SH3_retrovirus"/>
</dbReference>
<dbReference type="Pfam" id="PF25597">
    <property type="entry name" value="SH3_retrovirus"/>
    <property type="match status" value="1"/>
</dbReference>
<protein>
    <submittedName>
        <fullName evidence="2">Copia protein</fullName>
    </submittedName>
</protein>
<accession>V5GKN0</accession>
<name>V5GKN0_ANOGL</name>
<sequence>MLSVRVKYGYGYRSPTVANNGIAPAKLWYGYNDLSKLRIFGSQSWAVSLPKQGKLEPRAEKVRMVGYSGGGYRVWNDKKHEVIISRDVVFDENNVKYVEESREEMNGLKYI</sequence>
<gene>
    <name evidence="2" type="primary">COPIA</name>
</gene>
<feature type="domain" description="Retroviral polymerase SH3-like" evidence="1">
    <location>
        <begin position="48"/>
        <end position="99"/>
    </location>
</feature>
<dbReference type="AlphaFoldDB" id="V5GKN0"/>
<reference evidence="2" key="1">
    <citation type="submission" date="2013-07" db="EMBL/GenBank/DDBJ databases">
        <title>Midgut Transcriptome Profiling of Anoplphora glabripennis, a Lignocellulose Degrading, Wood-Boring Cerambycid.</title>
        <authorList>
            <person name="Scully E.D."/>
            <person name="Hoover K."/>
            <person name="Carlson J.E."/>
            <person name="Tien M."/>
            <person name="Geib S.M."/>
        </authorList>
    </citation>
    <scope>NUCLEOTIDE SEQUENCE</scope>
</reference>
<dbReference type="EMBL" id="GALX01006294">
    <property type="protein sequence ID" value="JAB62172.1"/>
    <property type="molecule type" value="Transcribed_RNA"/>
</dbReference>
<evidence type="ECO:0000259" key="1">
    <source>
        <dbReference type="Pfam" id="PF25597"/>
    </source>
</evidence>
<organism evidence="2">
    <name type="scientific">Anoplophora glabripennis</name>
    <name type="common">Asian longhorn beetle</name>
    <name type="synonym">Anoplophora nobilis</name>
    <dbReference type="NCBI Taxonomy" id="217634"/>
    <lineage>
        <taxon>Eukaryota</taxon>
        <taxon>Metazoa</taxon>
        <taxon>Ecdysozoa</taxon>
        <taxon>Arthropoda</taxon>
        <taxon>Hexapoda</taxon>
        <taxon>Insecta</taxon>
        <taxon>Pterygota</taxon>
        <taxon>Neoptera</taxon>
        <taxon>Endopterygota</taxon>
        <taxon>Coleoptera</taxon>
        <taxon>Polyphaga</taxon>
        <taxon>Cucujiformia</taxon>
        <taxon>Chrysomeloidea</taxon>
        <taxon>Cerambycidae</taxon>
        <taxon>Lamiinae</taxon>
        <taxon>Lamiini</taxon>
        <taxon>Anoplophora</taxon>
    </lineage>
</organism>
<proteinExistence type="predicted"/>
<evidence type="ECO:0000313" key="2">
    <source>
        <dbReference type="EMBL" id="JAB62172.1"/>
    </source>
</evidence>